<dbReference type="ExpressionAtlas" id="A0A1D6N494">
    <property type="expression patterns" value="baseline and differential"/>
</dbReference>
<reference evidence="2" key="1">
    <citation type="submission" date="2015-12" db="EMBL/GenBank/DDBJ databases">
        <title>Update maize B73 reference genome by single molecule sequencing technologies.</title>
        <authorList>
            <consortium name="Maize Genome Sequencing Project"/>
            <person name="Ware D."/>
        </authorList>
    </citation>
    <scope>NUCLEOTIDE SEQUENCE [LARGE SCALE GENOMIC DNA]</scope>
    <source>
        <tissue evidence="2">Seedling</tissue>
    </source>
</reference>
<dbReference type="GO" id="GO:0046983">
    <property type="term" value="F:protein dimerization activity"/>
    <property type="evidence" value="ECO:0007669"/>
    <property type="project" value="InterPro"/>
</dbReference>
<evidence type="ECO:0000313" key="2">
    <source>
        <dbReference type="EMBL" id="ONM35474.1"/>
    </source>
</evidence>
<protein>
    <submittedName>
        <fullName evidence="2">General transcription factor 2-related zinc finger protein</fullName>
    </submittedName>
</protein>
<dbReference type="EMBL" id="CM007649">
    <property type="protein sequence ID" value="ONM35474.1"/>
    <property type="molecule type" value="Genomic_DNA"/>
</dbReference>
<sequence>MGGPTGGSGWALAHPKPGPPETPPGHPASAVPTSQLLRRSDRFWRQQLNNTASCSCLCLAAIPGGQRAGDFLQAAACAAVPSARHGRLAASCFCPSPNSGGRLAVYRVRQKFISTSLSPDVTQASTPQEQEEERINEEIVNPIPSAPPSPTLYDVSHLPHDPGERQPIASYHANDHDAIRRAYILRGPFQPYAHEFPNRKIGDRDRHFNFVWFQNFPLIEYSVKKDAAFCFMCYLFKSKANKGKGTSAFTSDGWNNWNKGSEALLKHVGSMSHKTDEEKYLGFINPNAAIDNKIEKWSDDDRNLYKIRLTYSLRCLKFLLHQGLSFCGHDESEESSNRGNFIEILKFLAVNSEEVNKREVYIGVINQISLEFDSWFSEANMELLSCMSALDPSNSFASFDAHKVRKLADFYPNDMSSTDLLKLDLQLDNYINGIREDDRFKDITNLVDLSVKLVETKRHKVFDMVYLLLKLVLLLPVATTSVERAFSAMSLVKTKLRNKMCDSLFDDCLVTYIERDIFFEMNEEDIIETFMALRKRRPDK</sequence>
<dbReference type="PANTHER" id="PTHR11697:SF230">
    <property type="entry name" value="ZINC FINGER, MYM DOMAIN CONTAINING 1"/>
    <property type="match status" value="1"/>
</dbReference>
<accession>A0A1D6N494</accession>
<dbReference type="Pfam" id="PF05699">
    <property type="entry name" value="Dimer_Tnp_hAT"/>
    <property type="match status" value="1"/>
</dbReference>
<organism evidence="2">
    <name type="scientific">Zea mays</name>
    <name type="common">Maize</name>
    <dbReference type="NCBI Taxonomy" id="4577"/>
    <lineage>
        <taxon>Eukaryota</taxon>
        <taxon>Viridiplantae</taxon>
        <taxon>Streptophyta</taxon>
        <taxon>Embryophyta</taxon>
        <taxon>Tracheophyta</taxon>
        <taxon>Spermatophyta</taxon>
        <taxon>Magnoliopsida</taxon>
        <taxon>Liliopsida</taxon>
        <taxon>Poales</taxon>
        <taxon>Poaceae</taxon>
        <taxon>PACMAD clade</taxon>
        <taxon>Panicoideae</taxon>
        <taxon>Andropogonodae</taxon>
        <taxon>Andropogoneae</taxon>
        <taxon>Tripsacinae</taxon>
        <taxon>Zea</taxon>
    </lineage>
</organism>
<dbReference type="InterPro" id="IPR055298">
    <property type="entry name" value="AtLOH3-like"/>
</dbReference>
<dbReference type="PANTHER" id="PTHR11697">
    <property type="entry name" value="GENERAL TRANSCRIPTION FACTOR 2-RELATED ZINC FINGER PROTEIN"/>
    <property type="match status" value="1"/>
</dbReference>
<evidence type="ECO:0000256" key="1">
    <source>
        <dbReference type="SAM" id="MobiDB-lite"/>
    </source>
</evidence>
<dbReference type="OMA" id="NRMEDEW"/>
<dbReference type="IntAct" id="A0A1D6N494">
    <property type="interactions" value="1"/>
</dbReference>
<dbReference type="SMART" id="SM00597">
    <property type="entry name" value="ZnF_TTF"/>
    <property type="match status" value="1"/>
</dbReference>
<dbReference type="AlphaFoldDB" id="A0A1D6N494"/>
<dbReference type="InterPro" id="IPR008906">
    <property type="entry name" value="HATC_C_dom"/>
</dbReference>
<dbReference type="Pfam" id="PF14291">
    <property type="entry name" value="DUF4371"/>
    <property type="match status" value="1"/>
</dbReference>
<feature type="compositionally biased region" description="Pro residues" evidence="1">
    <location>
        <begin position="16"/>
        <end position="26"/>
    </location>
</feature>
<dbReference type="InterPro" id="IPR006580">
    <property type="entry name" value="Znf_TTF"/>
</dbReference>
<feature type="region of interest" description="Disordered" evidence="1">
    <location>
        <begin position="1"/>
        <end position="32"/>
    </location>
</feature>
<dbReference type="STRING" id="4577.A0A1D6N494"/>
<proteinExistence type="predicted"/>
<dbReference type="InterPro" id="IPR025398">
    <property type="entry name" value="DUF4371"/>
</dbReference>
<dbReference type="InParanoid" id="A0A1D6N494"/>
<name>A0A1D6N494_MAIZE</name>
<gene>
    <name evidence="2" type="ORF">ZEAMMB73_Zm00001d042471</name>
</gene>